<dbReference type="PROSITE" id="PS51186">
    <property type="entry name" value="GNAT"/>
    <property type="match status" value="1"/>
</dbReference>
<protein>
    <submittedName>
        <fullName evidence="2">GNAT family N-acetyltransferase</fullName>
    </submittedName>
</protein>
<evidence type="ECO:0000313" key="3">
    <source>
        <dbReference type="Proteomes" id="UP000267798"/>
    </source>
</evidence>
<name>A0A3A6PIT3_9BACL</name>
<dbReference type="EMBL" id="QXQB01000004">
    <property type="protein sequence ID" value="RJX38189.1"/>
    <property type="molecule type" value="Genomic_DNA"/>
</dbReference>
<keyword evidence="2" id="KW-0808">Transferase</keyword>
<evidence type="ECO:0000259" key="1">
    <source>
        <dbReference type="PROSITE" id="PS51186"/>
    </source>
</evidence>
<keyword evidence="3" id="KW-1185">Reference proteome</keyword>
<dbReference type="Gene3D" id="3.40.630.30">
    <property type="match status" value="1"/>
</dbReference>
<organism evidence="2 3">
    <name type="scientific">Paenibacillus pinisoli</name>
    <dbReference type="NCBI Taxonomy" id="1276110"/>
    <lineage>
        <taxon>Bacteria</taxon>
        <taxon>Bacillati</taxon>
        <taxon>Bacillota</taxon>
        <taxon>Bacilli</taxon>
        <taxon>Bacillales</taxon>
        <taxon>Paenibacillaceae</taxon>
        <taxon>Paenibacillus</taxon>
    </lineage>
</organism>
<dbReference type="CDD" id="cd04301">
    <property type="entry name" value="NAT_SF"/>
    <property type="match status" value="1"/>
</dbReference>
<proteinExistence type="predicted"/>
<dbReference type="OrthoDB" id="5291446at2"/>
<feature type="domain" description="N-acetyltransferase" evidence="1">
    <location>
        <begin position="1"/>
        <end position="145"/>
    </location>
</feature>
<dbReference type="InterPro" id="IPR016181">
    <property type="entry name" value="Acyl_CoA_acyltransferase"/>
</dbReference>
<accession>A0A3A6PIT3</accession>
<gene>
    <name evidence="2" type="ORF">D3P09_19170</name>
</gene>
<dbReference type="Pfam" id="PF13527">
    <property type="entry name" value="Acetyltransf_9"/>
    <property type="match status" value="1"/>
</dbReference>
<dbReference type="GO" id="GO:0016747">
    <property type="term" value="F:acyltransferase activity, transferring groups other than amino-acyl groups"/>
    <property type="evidence" value="ECO:0007669"/>
    <property type="project" value="InterPro"/>
</dbReference>
<dbReference type="InterPro" id="IPR000182">
    <property type="entry name" value="GNAT_dom"/>
</dbReference>
<dbReference type="Proteomes" id="UP000267798">
    <property type="component" value="Unassembled WGS sequence"/>
</dbReference>
<comment type="caution">
    <text evidence="2">The sequence shown here is derived from an EMBL/GenBank/DDBJ whole genome shotgun (WGS) entry which is preliminary data.</text>
</comment>
<dbReference type="AlphaFoldDB" id="A0A3A6PIT3"/>
<dbReference type="RefSeq" id="WP_120113008.1">
    <property type="nucleotide sequence ID" value="NZ_QXQB01000004.1"/>
</dbReference>
<evidence type="ECO:0000313" key="2">
    <source>
        <dbReference type="EMBL" id="RJX38189.1"/>
    </source>
</evidence>
<reference evidence="2 3" key="1">
    <citation type="submission" date="2018-09" db="EMBL/GenBank/DDBJ databases">
        <title>Paenibacillus aracenensis nov. sp. isolated from a cave in southern Spain.</title>
        <authorList>
            <person name="Jurado V."/>
            <person name="Gutierrez-Patricio S."/>
            <person name="Gonzalez-Pimentel J.L."/>
            <person name="Miller A.Z."/>
            <person name="Laiz L."/>
            <person name="Saiz-Jimenez C."/>
        </authorList>
    </citation>
    <scope>NUCLEOTIDE SEQUENCE [LARGE SCALE GENOMIC DNA]</scope>
    <source>
        <strain evidence="2 3">JCM 19203</strain>
    </source>
</reference>
<sequence length="384" mass="42256">MDIHAMNQYDLKEAAALADRVFREPGHSSMADAFPSIFSGAYHSSLGLYLDGRLVAFMGLVPHLLRIGKAHVPMLALGSVCTAPEHQGKGYAGLLLDRVFAHMEASGASLLYVSGAGRLYARNGCKPFGSTRRYRLHAGMAFMDAVSSTDEDIQIREGGESDRFAIHSLYEETAVRYERSLFETGVLMQAEAIAGIYKLEHRVLVAVRDERIIAYTVLAVKGRLNTDAVPFLVEGAGDAGAVEQLLLYALRTGMAVELDVTVPWQEHALREVLDRYPHADGTQSGTIRIVNPERFWRSMAPYLEEKDPAALIEVSLQNVLVPSGEEGAVRLKVGRADLTLSQSEWISLLFDAAWDLPSISEEQRAVLERLLPIPMPYPSGLNFV</sequence>
<dbReference type="SUPFAM" id="SSF55729">
    <property type="entry name" value="Acyl-CoA N-acyltransferases (Nat)"/>
    <property type="match status" value="1"/>
</dbReference>